<proteinExistence type="predicted"/>
<sequence>MNLIVEIDGYFENVLIIGKKCSISELKKKYKIAKTRCKDISKFTDIFCRMFQFERLPSSHEIDDRPDVVIDTDTDRIYAPRH</sequence>
<dbReference type="Proteomes" id="UP000526125">
    <property type="component" value="Unassembled WGS sequence"/>
</dbReference>
<dbReference type="AlphaFoldDB" id="A0A7Y6EU39"/>
<reference evidence="1 2" key="1">
    <citation type="submission" date="2020-05" db="EMBL/GenBank/DDBJ databases">
        <title>Genome Sequencing of Type Strains.</title>
        <authorList>
            <person name="Lemaire J.F."/>
            <person name="Inderbitzin P."/>
            <person name="Gregorio O.A."/>
            <person name="Collins S.B."/>
            <person name="Wespe N."/>
            <person name="Knight-Connoni V."/>
        </authorList>
    </citation>
    <scope>NUCLEOTIDE SEQUENCE [LARGE SCALE GENOMIC DNA]</scope>
    <source>
        <strain evidence="1 2">LMG 21957</strain>
    </source>
</reference>
<organism evidence="1 2">
    <name type="scientific">Paenibacillus xylanilyticus</name>
    <dbReference type="NCBI Taxonomy" id="248903"/>
    <lineage>
        <taxon>Bacteria</taxon>
        <taxon>Bacillati</taxon>
        <taxon>Bacillota</taxon>
        <taxon>Bacilli</taxon>
        <taxon>Bacillales</taxon>
        <taxon>Paenibacillaceae</taxon>
        <taxon>Paenibacillus</taxon>
    </lineage>
</organism>
<evidence type="ECO:0000313" key="1">
    <source>
        <dbReference type="EMBL" id="NUU74363.1"/>
    </source>
</evidence>
<evidence type="ECO:0000313" key="2">
    <source>
        <dbReference type="Proteomes" id="UP000526125"/>
    </source>
</evidence>
<keyword evidence="2" id="KW-1185">Reference proteome</keyword>
<accession>A0A7Y6EU39</accession>
<dbReference type="EMBL" id="JABMCB010000142">
    <property type="protein sequence ID" value="NUU74363.1"/>
    <property type="molecule type" value="Genomic_DNA"/>
</dbReference>
<comment type="caution">
    <text evidence="1">The sequence shown here is derived from an EMBL/GenBank/DDBJ whole genome shotgun (WGS) entry which is preliminary data.</text>
</comment>
<protein>
    <submittedName>
        <fullName evidence="1">Uncharacterized protein</fullName>
    </submittedName>
</protein>
<name>A0A7Y6EU39_9BACL</name>
<gene>
    <name evidence="1" type="ORF">HP552_03670</name>
</gene>